<keyword evidence="2" id="KW-1185">Reference proteome</keyword>
<dbReference type="RefSeq" id="WP_097133280.1">
    <property type="nucleotide sequence ID" value="NZ_OCMT01000004.1"/>
</dbReference>
<organism evidence="1 2">
    <name type="scientific">Pedobacter xixiisoli</name>
    <dbReference type="NCBI Taxonomy" id="1476464"/>
    <lineage>
        <taxon>Bacteria</taxon>
        <taxon>Pseudomonadati</taxon>
        <taxon>Bacteroidota</taxon>
        <taxon>Sphingobacteriia</taxon>
        <taxon>Sphingobacteriales</taxon>
        <taxon>Sphingobacteriaceae</taxon>
        <taxon>Pedobacter</taxon>
    </lineage>
</organism>
<dbReference type="OrthoDB" id="1441996at2"/>
<evidence type="ECO:0000313" key="2">
    <source>
        <dbReference type="Proteomes" id="UP000219281"/>
    </source>
</evidence>
<evidence type="ECO:0000313" key="1">
    <source>
        <dbReference type="EMBL" id="SOD19765.1"/>
    </source>
</evidence>
<name>A0A286AD11_9SPHI</name>
<proteinExistence type="predicted"/>
<dbReference type="Proteomes" id="UP000219281">
    <property type="component" value="Unassembled WGS sequence"/>
</dbReference>
<gene>
    <name evidence="1" type="ORF">SAMN06297358_3470</name>
</gene>
<reference evidence="2" key="1">
    <citation type="submission" date="2017-09" db="EMBL/GenBank/DDBJ databases">
        <authorList>
            <person name="Varghese N."/>
            <person name="Submissions S."/>
        </authorList>
    </citation>
    <scope>NUCLEOTIDE SEQUENCE [LARGE SCALE GENOMIC DNA]</scope>
    <source>
        <strain evidence="2">CGMCC 1.12803</strain>
    </source>
</reference>
<dbReference type="AlphaFoldDB" id="A0A286AD11"/>
<accession>A0A286AD11</accession>
<protein>
    <recommendedName>
        <fullName evidence="3">Antitoxin SocA-like Panacea domain-containing protein</fullName>
    </recommendedName>
</protein>
<dbReference type="EMBL" id="OCMT01000004">
    <property type="protein sequence ID" value="SOD19765.1"/>
    <property type="molecule type" value="Genomic_DNA"/>
</dbReference>
<sequence>MQPEDKLIYFEYIIKGLIDWYTELGEEESANNFSVLKSLKLLFFVSAATSELEKKSILLEEVFDDFYAMPYGHVESSVYKQIKQRNGELNVYTISNSCVKVKQDADFSIFDNLDENIKKEIDLSLDYLKSQNKLLVKFPPFDLVNLSHAWYSWQKYYKMAQRAGVLSNQIPAEVIKSEDKLFKLNPF</sequence>
<evidence type="ECO:0008006" key="3">
    <source>
        <dbReference type="Google" id="ProtNLM"/>
    </source>
</evidence>